<dbReference type="InParanoid" id="A0A423PEV6"/>
<accession>A0A423PEV6</accession>
<protein>
    <recommendedName>
        <fullName evidence="3">Transposase</fullName>
    </recommendedName>
</protein>
<organism evidence="1 2">
    <name type="scientific">Salinisphaera japonica YTM-1</name>
    <dbReference type="NCBI Taxonomy" id="1209778"/>
    <lineage>
        <taxon>Bacteria</taxon>
        <taxon>Pseudomonadati</taxon>
        <taxon>Pseudomonadota</taxon>
        <taxon>Gammaproteobacteria</taxon>
        <taxon>Salinisphaerales</taxon>
        <taxon>Salinisphaeraceae</taxon>
        <taxon>Salinisphaera</taxon>
    </lineage>
</organism>
<dbReference type="Proteomes" id="UP000285310">
    <property type="component" value="Unassembled WGS sequence"/>
</dbReference>
<evidence type="ECO:0000313" key="1">
    <source>
        <dbReference type="EMBL" id="ROO24161.1"/>
    </source>
</evidence>
<comment type="caution">
    <text evidence="1">The sequence shown here is derived from an EMBL/GenBank/DDBJ whole genome shotgun (WGS) entry which is preliminary data.</text>
</comment>
<reference evidence="1 2" key="1">
    <citation type="submission" date="2013-10" db="EMBL/GenBank/DDBJ databases">
        <title>Salinisphaera japonica YTM-1 Genome Sequencing.</title>
        <authorList>
            <person name="Lai Q."/>
            <person name="Li C."/>
            <person name="Shao Z."/>
        </authorList>
    </citation>
    <scope>NUCLEOTIDE SEQUENCE [LARGE SCALE GENOMIC DNA]</scope>
    <source>
        <strain evidence="1 2">YTM-1</strain>
    </source>
</reference>
<evidence type="ECO:0000313" key="2">
    <source>
        <dbReference type="Proteomes" id="UP000285310"/>
    </source>
</evidence>
<gene>
    <name evidence="1" type="ORF">SAJA_14760</name>
</gene>
<sequence length="44" mass="4936">MIFTLKAIEHCLGWLNAIGISIGQSTVDRIVKRSKPIIPRIFAQ</sequence>
<keyword evidence="2" id="KW-1185">Reference proteome</keyword>
<dbReference type="EMBL" id="AYKG01000068">
    <property type="protein sequence ID" value="ROO24161.1"/>
    <property type="molecule type" value="Genomic_DNA"/>
</dbReference>
<evidence type="ECO:0008006" key="3">
    <source>
        <dbReference type="Google" id="ProtNLM"/>
    </source>
</evidence>
<name>A0A423PEV6_9GAMM</name>
<proteinExistence type="predicted"/>
<dbReference type="AlphaFoldDB" id="A0A423PEV6"/>